<dbReference type="PANTHER" id="PTHR45923:SF2">
    <property type="entry name" value="PROTEIN SEY1"/>
    <property type="match status" value="1"/>
</dbReference>
<dbReference type="GO" id="GO:0005789">
    <property type="term" value="C:endoplasmic reticulum membrane"/>
    <property type="evidence" value="ECO:0007669"/>
    <property type="project" value="UniProtKB-SubCell"/>
</dbReference>
<feature type="domain" description="GB1/RHD3-type G" evidence="10">
    <location>
        <begin position="34"/>
        <end position="265"/>
    </location>
</feature>
<gene>
    <name evidence="8" type="primary">SEY1</name>
    <name evidence="11" type="ORF">AW171_hschr31992</name>
</gene>
<feature type="transmembrane region" description="Helical" evidence="9">
    <location>
        <begin position="680"/>
        <end position="697"/>
    </location>
</feature>
<keyword evidence="2 8" id="KW-0547">Nucleotide-binding</keyword>
<dbReference type="Pfam" id="PF20428">
    <property type="entry name" value="Sey1_3HB"/>
    <property type="match status" value="1"/>
</dbReference>
<accession>A0A0X8HRJ3</accession>
<dbReference type="CDD" id="cd01851">
    <property type="entry name" value="GBP"/>
    <property type="match status" value="1"/>
</dbReference>
<evidence type="ECO:0000256" key="2">
    <source>
        <dbReference type="ARBA" id="ARBA00022741"/>
    </source>
</evidence>
<evidence type="ECO:0000313" key="12">
    <source>
        <dbReference type="Proteomes" id="UP000243052"/>
    </source>
</evidence>
<keyword evidence="4 8" id="KW-0256">Endoplasmic reticulum</keyword>
<evidence type="ECO:0000256" key="1">
    <source>
        <dbReference type="ARBA" id="ARBA00022692"/>
    </source>
</evidence>
<dbReference type="Pfam" id="PF05879">
    <property type="entry name" value="RHD3_GTPase"/>
    <property type="match status" value="1"/>
</dbReference>
<dbReference type="GO" id="GO:0003924">
    <property type="term" value="F:GTPase activity"/>
    <property type="evidence" value="ECO:0007669"/>
    <property type="project" value="UniProtKB-UniRule"/>
</dbReference>
<dbReference type="InterPro" id="IPR046758">
    <property type="entry name" value="Sey1/RHD3-like_3HB"/>
</dbReference>
<evidence type="ECO:0000256" key="3">
    <source>
        <dbReference type="ARBA" id="ARBA00022801"/>
    </source>
</evidence>
<organism evidence="11 12">
    <name type="scientific">Eremothecium sinecaudum</name>
    <dbReference type="NCBI Taxonomy" id="45286"/>
    <lineage>
        <taxon>Eukaryota</taxon>
        <taxon>Fungi</taxon>
        <taxon>Dikarya</taxon>
        <taxon>Ascomycota</taxon>
        <taxon>Saccharomycotina</taxon>
        <taxon>Saccharomycetes</taxon>
        <taxon>Saccharomycetales</taxon>
        <taxon>Saccharomycetaceae</taxon>
        <taxon>Eremothecium</taxon>
    </lineage>
</organism>
<dbReference type="InterPro" id="IPR030386">
    <property type="entry name" value="G_GB1_RHD3_dom"/>
</dbReference>
<dbReference type="GO" id="GO:0005525">
    <property type="term" value="F:GTP binding"/>
    <property type="evidence" value="ECO:0007669"/>
    <property type="project" value="UniProtKB-UniRule"/>
</dbReference>
<dbReference type="InterPro" id="IPR008803">
    <property type="entry name" value="RHD3/Sey1"/>
</dbReference>
<keyword evidence="12" id="KW-1185">Reference proteome</keyword>
<dbReference type="EMBL" id="CP014243">
    <property type="protein sequence ID" value="AMD20121.1"/>
    <property type="molecule type" value="Genomic_DNA"/>
</dbReference>
<sequence length="780" mass="89938">MRDPSAIQIINEAKEFNDATLDYFRECTNNRDVGLNYHVISVFGSQSSGKSTLLNALFNTNFDTMNAQVKRQQTTKGIWLAHTREVSTKQSHVEESEALDFFVLDVEGSDGAERGEDKDFERKAALFALATSEVLIVNMWEQQVGLYQGNNMGLLKTVFEVNLSLFGHKKDKQKIGLLFVIRDFTGFTPISSLSETLTAELDGMWSELNKPAEAEDSTIYDFFDLHFTGLSHKLFKPEEFENDVRKLGDQFIDKKNKNYTLKDIYHQGLPLDGWALYAANCWEQIESNKDLDLPTQQTLVARFKTEELAANAYDNAMSQFNTLSADLTGSQLAKALKQLKDSCLDEYDSFASRYMKIVYLEKRDALLEKLQSKFNKSTELCISDLIEKLVQNFQLQLSNKTNKDPFAEKIDAGRQEAIAKFEEETRDFVQLEVVHSLEEQHKSLHARIEQVVNQERRKEIKSIVLKAKKYLHHNLSDSVVHMLSHPDENVWSSVMQKFKELCSASFKKYEVLSNNTDQAVFDFQVGASHEENISIHETILSNAWTILRDLIHQYLKEDNVVSIIRDVFENHFRYDENDVPRLWKNEEEIDGSFKISREHAFKMLDILSTVSIDGLEVEPDVKIQAEEDEYEKEDGSYQQQKFAQILDAIQKQKVIQQFKRFANLSVIEAKRSTMTSITHIPTWLYAVIVVLGWNEFMMVIRNPFFISLLLLLGTIFYSVHKLNLWGPLVTFTNQAFEETRTTVKKKLRALLMDEGDNKPITYQTKMESFEMVGMDNEEAE</sequence>
<feature type="binding site" evidence="8">
    <location>
        <begin position="44"/>
        <end position="51"/>
    </location>
    <ligand>
        <name>GTP</name>
        <dbReference type="ChEBI" id="CHEBI:37565"/>
    </ligand>
</feature>
<dbReference type="InterPro" id="IPR027417">
    <property type="entry name" value="P-loop_NTPase"/>
</dbReference>
<dbReference type="AlphaFoldDB" id="A0A0X8HRJ3"/>
<dbReference type="GeneID" id="28723355"/>
<evidence type="ECO:0000256" key="7">
    <source>
        <dbReference type="ARBA" id="ARBA00023136"/>
    </source>
</evidence>
<dbReference type="Gene3D" id="3.40.50.300">
    <property type="entry name" value="P-loop containing nucleotide triphosphate hydrolases"/>
    <property type="match status" value="1"/>
</dbReference>
<evidence type="ECO:0000256" key="5">
    <source>
        <dbReference type="ARBA" id="ARBA00022989"/>
    </source>
</evidence>
<dbReference type="HAMAP" id="MF_03109">
    <property type="entry name" value="Sey1"/>
    <property type="match status" value="1"/>
</dbReference>
<protein>
    <submittedName>
        <fullName evidence="11">HCL030Wp</fullName>
    </submittedName>
</protein>
<name>A0A0X8HRJ3_9SACH</name>
<keyword evidence="5 8" id="KW-1133">Transmembrane helix</keyword>
<comment type="subcellular location">
    <subcellularLocation>
        <location evidence="8">Endoplasmic reticulum membrane</location>
        <topology evidence="8">Multi-pass membrane protein</topology>
    </subcellularLocation>
    <text evidence="8">Enriched in the cortical ER. Concentrated in punctae along the ER tubules.</text>
</comment>
<dbReference type="RefSeq" id="XP_017987117.1">
    <property type="nucleotide sequence ID" value="XM_018130995.1"/>
</dbReference>
<evidence type="ECO:0000259" key="10">
    <source>
        <dbReference type="PROSITE" id="PS51715"/>
    </source>
</evidence>
<keyword evidence="3 8" id="KW-0378">Hydrolase</keyword>
<comment type="similarity">
    <text evidence="8">Belongs to the TRAFAC class dynamin-like GTPase superfamily. GB1/RHD3 GTPase family. RHD3 subfamily.</text>
</comment>
<feature type="transmembrane region" description="Helical" evidence="9">
    <location>
        <begin position="704"/>
        <end position="720"/>
    </location>
</feature>
<dbReference type="SUPFAM" id="SSF52540">
    <property type="entry name" value="P-loop containing nucleoside triphosphate hydrolases"/>
    <property type="match status" value="1"/>
</dbReference>
<keyword evidence="1 8" id="KW-0812">Transmembrane</keyword>
<evidence type="ECO:0000256" key="8">
    <source>
        <dbReference type="HAMAP-Rule" id="MF_03109"/>
    </source>
</evidence>
<evidence type="ECO:0000256" key="9">
    <source>
        <dbReference type="SAM" id="Phobius"/>
    </source>
</evidence>
<evidence type="ECO:0000313" key="11">
    <source>
        <dbReference type="EMBL" id="AMD20121.1"/>
    </source>
</evidence>
<feature type="topological domain" description="Cytoplasmic" evidence="8">
    <location>
        <begin position="1"/>
        <end position="679"/>
    </location>
</feature>
<keyword evidence="7 8" id="KW-0472">Membrane</keyword>
<evidence type="ECO:0000256" key="6">
    <source>
        <dbReference type="ARBA" id="ARBA00023134"/>
    </source>
</evidence>
<dbReference type="FunFam" id="3.40.50.300:FF:000727">
    <property type="entry name" value="Protein SEY1 homolog"/>
    <property type="match status" value="1"/>
</dbReference>
<reference evidence="11 12" key="1">
    <citation type="submission" date="2016-01" db="EMBL/GenBank/DDBJ databases">
        <title>Genome sequence of the yeast Holleya sinecauda.</title>
        <authorList>
            <person name="Dietrich F.S."/>
        </authorList>
    </citation>
    <scope>NUCLEOTIDE SEQUENCE [LARGE SCALE GENOMIC DNA]</scope>
    <source>
        <strain evidence="11 12">ATCC 58844</strain>
    </source>
</reference>
<keyword evidence="6 8" id="KW-0342">GTP-binding</keyword>
<proteinExistence type="inferred from homology"/>
<feature type="topological domain" description="Cytoplasmic" evidence="8">
    <location>
        <begin position="725"/>
        <end position="780"/>
    </location>
</feature>
<evidence type="ECO:0000256" key="4">
    <source>
        <dbReference type="ARBA" id="ARBA00022824"/>
    </source>
</evidence>
<dbReference type="GO" id="GO:0016320">
    <property type="term" value="P:endoplasmic reticulum membrane fusion"/>
    <property type="evidence" value="ECO:0007669"/>
    <property type="project" value="TreeGrafter"/>
</dbReference>
<dbReference type="PANTHER" id="PTHR45923">
    <property type="entry name" value="PROTEIN SEY1"/>
    <property type="match status" value="1"/>
</dbReference>
<dbReference type="STRING" id="45286.A0A0X8HRJ3"/>
<feature type="topological domain" description="Lumenal" evidence="8">
    <location>
        <begin position="701"/>
        <end position="703"/>
    </location>
</feature>
<dbReference type="OrthoDB" id="1597724at2759"/>
<dbReference type="PROSITE" id="PS51715">
    <property type="entry name" value="G_GB1_RHD3"/>
    <property type="match status" value="1"/>
</dbReference>
<dbReference type="Proteomes" id="UP000243052">
    <property type="component" value="Chromosome iii"/>
</dbReference>